<keyword evidence="5" id="KW-0233">DNA recombination</keyword>
<sequence length="186" mass="19567">MSAIGYARVSTTDQDLSIQLAALKAAGCDVIRSEKASGSSTTGRTELATVLDFITRGDTLVVTRIDRLARSIGDLQDIVRALKAKGASLRAIEQPINTTSAAGKAFLDMLGVFAEFETNLRRERQAEGIAKAKAAGVYKGRPSAIDPAQIRSMRAEGVGPAQIARQLGIARASVYRALSSSANSTA</sequence>
<dbReference type="PANTHER" id="PTHR30461">
    <property type="entry name" value="DNA-INVERTASE FROM LAMBDOID PROPHAGE"/>
    <property type="match status" value="1"/>
</dbReference>
<evidence type="ECO:0000256" key="4">
    <source>
        <dbReference type="ARBA" id="ARBA00023125"/>
    </source>
</evidence>
<keyword evidence="9" id="KW-0614">Plasmid</keyword>
<gene>
    <name evidence="9" type="primary">hin_2</name>
    <name evidence="9" type="ORF">MBUL_04483</name>
</gene>
<feature type="domain" description="Resolvase/invertase-type recombinase catalytic" evidence="8">
    <location>
        <begin position="2"/>
        <end position="136"/>
    </location>
</feature>
<dbReference type="PROSITE" id="PS00398">
    <property type="entry name" value="RECOMBINASES_2"/>
    <property type="match status" value="1"/>
</dbReference>
<dbReference type="PANTHER" id="PTHR30461:SF26">
    <property type="entry name" value="RESOLVASE HOMOLOG YNEB"/>
    <property type="match status" value="1"/>
</dbReference>
<dbReference type="Gene3D" id="1.10.10.60">
    <property type="entry name" value="Homeodomain-like"/>
    <property type="match status" value="1"/>
</dbReference>
<dbReference type="SUPFAM" id="SSF46689">
    <property type="entry name" value="Homeodomain-like"/>
    <property type="match status" value="1"/>
</dbReference>
<keyword evidence="3" id="KW-0230">DNA invertase</keyword>
<dbReference type="InterPro" id="IPR006120">
    <property type="entry name" value="Resolvase_HTH_dom"/>
</dbReference>
<evidence type="ECO:0000256" key="1">
    <source>
        <dbReference type="ARBA" id="ARBA00009913"/>
    </source>
</evidence>
<evidence type="ECO:0000256" key="7">
    <source>
        <dbReference type="PROSITE-ProRule" id="PRU10137"/>
    </source>
</evidence>
<evidence type="ECO:0000256" key="6">
    <source>
        <dbReference type="PIRSR" id="PIRSR606118-50"/>
    </source>
</evidence>
<dbReference type="InterPro" id="IPR050639">
    <property type="entry name" value="SSR_resolvase"/>
</dbReference>
<dbReference type="GO" id="GO:0000150">
    <property type="term" value="F:DNA strand exchange activity"/>
    <property type="evidence" value="ECO:0007669"/>
    <property type="project" value="UniProtKB-KW"/>
</dbReference>
<dbReference type="SUPFAM" id="SSF53041">
    <property type="entry name" value="Resolvase-like"/>
    <property type="match status" value="1"/>
</dbReference>
<dbReference type="Gene3D" id="3.40.50.1390">
    <property type="entry name" value="Resolvase, N-terminal catalytic domain"/>
    <property type="match status" value="1"/>
</dbReference>
<comment type="similarity">
    <text evidence="1">Belongs to the site-specific recombinase resolvase family.</text>
</comment>
<keyword evidence="2" id="KW-0229">DNA integration</keyword>
<evidence type="ECO:0000259" key="8">
    <source>
        <dbReference type="PROSITE" id="PS51736"/>
    </source>
</evidence>
<dbReference type="AlphaFoldDB" id="A0A679JRQ7"/>
<dbReference type="FunFam" id="3.40.50.1390:FF:000001">
    <property type="entry name" value="DNA recombinase"/>
    <property type="match status" value="1"/>
</dbReference>
<reference evidence="9" key="1">
    <citation type="submission" date="2019-12" db="EMBL/GenBank/DDBJ databases">
        <authorList>
            <person name="Cremers G."/>
        </authorList>
    </citation>
    <scope>NUCLEOTIDE SEQUENCE</scope>
    <source>
        <strain evidence="9">Mbul1</strain>
        <plasmid evidence="9">3</plasmid>
    </source>
</reference>
<dbReference type="InterPro" id="IPR009057">
    <property type="entry name" value="Homeodomain-like_sf"/>
</dbReference>
<evidence type="ECO:0000256" key="3">
    <source>
        <dbReference type="ARBA" id="ARBA00023100"/>
    </source>
</evidence>
<dbReference type="EMBL" id="LR743506">
    <property type="protein sequence ID" value="CAA2108990.1"/>
    <property type="molecule type" value="Genomic_DNA"/>
</dbReference>
<accession>A0A679JRQ7</accession>
<evidence type="ECO:0000256" key="5">
    <source>
        <dbReference type="ARBA" id="ARBA00023172"/>
    </source>
</evidence>
<dbReference type="PROSITE" id="PS00397">
    <property type="entry name" value="RECOMBINASES_1"/>
    <property type="match status" value="1"/>
</dbReference>
<dbReference type="Pfam" id="PF00239">
    <property type="entry name" value="Resolvase"/>
    <property type="match status" value="1"/>
</dbReference>
<evidence type="ECO:0000256" key="2">
    <source>
        <dbReference type="ARBA" id="ARBA00022908"/>
    </source>
</evidence>
<dbReference type="GO" id="GO:0015074">
    <property type="term" value="P:DNA integration"/>
    <property type="evidence" value="ECO:0007669"/>
    <property type="project" value="UniProtKB-KW"/>
</dbReference>
<dbReference type="InterPro" id="IPR006119">
    <property type="entry name" value="Resolv_N"/>
</dbReference>
<geneLocation type="plasmid" evidence="9">
    <name>3</name>
</geneLocation>
<dbReference type="SMART" id="SM00857">
    <property type="entry name" value="Resolvase"/>
    <property type="match status" value="1"/>
</dbReference>
<keyword evidence="4" id="KW-0238">DNA-binding</keyword>
<dbReference type="PROSITE" id="PS51736">
    <property type="entry name" value="RECOMBINASES_3"/>
    <property type="match status" value="1"/>
</dbReference>
<name>A0A679JRQ7_9HYPH</name>
<organism evidence="9">
    <name type="scientific">Methylobacterium bullatum</name>
    <dbReference type="NCBI Taxonomy" id="570505"/>
    <lineage>
        <taxon>Bacteria</taxon>
        <taxon>Pseudomonadati</taxon>
        <taxon>Pseudomonadota</taxon>
        <taxon>Alphaproteobacteria</taxon>
        <taxon>Hyphomicrobiales</taxon>
        <taxon>Methylobacteriaceae</taxon>
        <taxon>Methylobacterium</taxon>
    </lineage>
</organism>
<proteinExistence type="inferred from homology"/>
<dbReference type="GO" id="GO:0003677">
    <property type="term" value="F:DNA binding"/>
    <property type="evidence" value="ECO:0007669"/>
    <property type="project" value="UniProtKB-KW"/>
</dbReference>
<dbReference type="InterPro" id="IPR036162">
    <property type="entry name" value="Resolvase-like_N_sf"/>
</dbReference>
<dbReference type="InterPro" id="IPR006118">
    <property type="entry name" value="Recombinase_CS"/>
</dbReference>
<dbReference type="Pfam" id="PF02796">
    <property type="entry name" value="HTH_7"/>
    <property type="match status" value="1"/>
</dbReference>
<feature type="active site" description="O-(5'-phospho-DNA)-serine intermediate" evidence="6 7">
    <location>
        <position position="10"/>
    </location>
</feature>
<protein>
    <submittedName>
        <fullName evidence="9">DNA-invertase hin</fullName>
    </submittedName>
</protein>
<evidence type="ECO:0000313" key="9">
    <source>
        <dbReference type="EMBL" id="CAA2108990.1"/>
    </source>
</evidence>
<dbReference type="CDD" id="cd03768">
    <property type="entry name" value="SR_ResInv"/>
    <property type="match status" value="1"/>
</dbReference>
<dbReference type="CDD" id="cd00569">
    <property type="entry name" value="HTH_Hin_like"/>
    <property type="match status" value="1"/>
</dbReference>